<name>A0A3A8FWL7_9GAMM</name>
<evidence type="ECO:0000313" key="2">
    <source>
        <dbReference type="Proteomes" id="UP000281084"/>
    </source>
</evidence>
<dbReference type="AlphaFoldDB" id="A0A3A8FWL7"/>
<dbReference type="EMBL" id="RAXZ01000058">
    <property type="protein sequence ID" value="RKG47420.1"/>
    <property type="molecule type" value="Genomic_DNA"/>
</dbReference>
<proteinExistence type="predicted"/>
<comment type="caution">
    <text evidence="1">The sequence shown here is derived from an EMBL/GenBank/DDBJ whole genome shotgun (WGS) entry which is preliminary data.</text>
</comment>
<protein>
    <submittedName>
        <fullName evidence="1">Uncharacterized protein</fullName>
    </submittedName>
</protein>
<accession>A0A3A8FWL7</accession>
<dbReference type="RefSeq" id="WP_106986616.1">
    <property type="nucleotide sequence ID" value="NZ_CP035934.2"/>
</dbReference>
<evidence type="ECO:0000313" key="1">
    <source>
        <dbReference type="EMBL" id="RKG47420.1"/>
    </source>
</evidence>
<gene>
    <name evidence="1" type="ORF">D7V64_16735</name>
</gene>
<organism evidence="1 2">
    <name type="scientific">Acinetobacter cumulans</name>
    <dbReference type="NCBI Taxonomy" id="2136182"/>
    <lineage>
        <taxon>Bacteria</taxon>
        <taxon>Pseudomonadati</taxon>
        <taxon>Pseudomonadota</taxon>
        <taxon>Gammaproteobacteria</taxon>
        <taxon>Moraxellales</taxon>
        <taxon>Moraxellaceae</taxon>
        <taxon>Acinetobacter</taxon>
    </lineage>
</organism>
<sequence length="97" mass="11220">MSESYKYKYTQFSIFGSLPTYKVYLATGGGKAKFIFADNTFIYGNISDWALNHSGLDTRKSLWSEEPKLFLENEKGRLQKYRDLHPAFVTEPNNSHI</sequence>
<reference evidence="1 2" key="1">
    <citation type="submission" date="2018-09" db="EMBL/GenBank/DDBJ databases">
        <title>The draft genome of Acinetobacter spp. strains.</title>
        <authorList>
            <person name="Qin J."/>
            <person name="Feng Y."/>
            <person name="Zong Z."/>
        </authorList>
    </citation>
    <scope>NUCLEOTIDE SEQUENCE [LARGE SCALE GENOMIC DNA]</scope>
    <source>
        <strain evidence="1 2">WCHAc060002</strain>
    </source>
</reference>
<dbReference type="Proteomes" id="UP000281084">
    <property type="component" value="Unassembled WGS sequence"/>
</dbReference>